<dbReference type="EMBL" id="AAMS01000006">
    <property type="protein sequence ID" value="EAQ05996.1"/>
    <property type="molecule type" value="Genomic_DNA"/>
</dbReference>
<dbReference type="AlphaFoldDB" id="A3V6Y0"/>
<evidence type="ECO:0000313" key="1">
    <source>
        <dbReference type="EMBL" id="EAQ05996.1"/>
    </source>
</evidence>
<sequence>MRSDCVPAVCLNMLPWLRSLIVSRRFVMMRLRVTLRLYGARLTGWQYELLVQNGVQRDLPRNPFCR</sequence>
<keyword evidence="2" id="KW-1185">Reference proteome</keyword>
<evidence type="ECO:0000313" key="2">
    <source>
        <dbReference type="Proteomes" id="UP000004507"/>
    </source>
</evidence>
<name>A3V6Y0_9RHOB</name>
<dbReference type="HOGENOM" id="CLU_2825982_0_0_5"/>
<accession>A3V6Y0</accession>
<protein>
    <submittedName>
        <fullName evidence="1">Uncharacterized protein</fullName>
    </submittedName>
</protein>
<comment type="caution">
    <text evidence="1">The sequence shown here is derived from an EMBL/GenBank/DDBJ whole genome shotgun (WGS) entry which is preliminary data.</text>
</comment>
<gene>
    <name evidence="1" type="ORF">SKA53_07821</name>
</gene>
<reference evidence="1 2" key="1">
    <citation type="submission" date="2006-01" db="EMBL/GenBank/DDBJ databases">
        <authorList>
            <person name="Hagstrom A."/>
            <person name="Ferriera S."/>
            <person name="Johnson J."/>
            <person name="Kravitz S."/>
            <person name="Halpern A."/>
            <person name="Remington K."/>
            <person name="Beeson K."/>
            <person name="Tran B."/>
            <person name="Rogers Y.-H."/>
            <person name="Friedman R."/>
            <person name="Venter J.C."/>
        </authorList>
    </citation>
    <scope>NUCLEOTIDE SEQUENCE [LARGE SCALE GENOMIC DNA]</scope>
    <source>
        <strain evidence="1 2">SKA53</strain>
    </source>
</reference>
<organism evidence="1 2">
    <name type="scientific">Yoonia vestfoldensis SKA53</name>
    <dbReference type="NCBI Taxonomy" id="314232"/>
    <lineage>
        <taxon>Bacteria</taxon>
        <taxon>Pseudomonadati</taxon>
        <taxon>Pseudomonadota</taxon>
        <taxon>Alphaproteobacteria</taxon>
        <taxon>Rhodobacterales</taxon>
        <taxon>Paracoccaceae</taxon>
        <taxon>Yoonia</taxon>
    </lineage>
</organism>
<dbReference type="Proteomes" id="UP000004507">
    <property type="component" value="Unassembled WGS sequence"/>
</dbReference>
<proteinExistence type="predicted"/>